<proteinExistence type="predicted"/>
<dbReference type="Pfam" id="PF03060">
    <property type="entry name" value="NMO"/>
    <property type="match status" value="2"/>
</dbReference>
<keyword evidence="2" id="KW-0288">FMN</keyword>
<dbReference type="AlphaFoldDB" id="A0A1G6JW79"/>
<keyword evidence="5" id="KW-1185">Reference proteome</keyword>
<dbReference type="InterPro" id="IPR017569">
    <property type="entry name" value="Enoyl_ACP_red-II_put"/>
</dbReference>
<name>A0A1G6JW79_9BACT</name>
<dbReference type="Proteomes" id="UP000199411">
    <property type="component" value="Unassembled WGS sequence"/>
</dbReference>
<evidence type="ECO:0000313" key="4">
    <source>
        <dbReference type="EMBL" id="SDC23029.1"/>
    </source>
</evidence>
<sequence>MFKTEICDILGIEYPIFQGGMAWVSDAKLASSVSQAGALGIIAAGHATPQWLESQILLAKEMTDKPFGVNIMLLSPYVEEIVRLVIKHKVKVVTTGAGNPGKYMQAFAEANIKVIPVVGAVALAKRMESIGAVAVVAEGMESGGHIGELTTMALVPQVVDAVKIPVIAAGGIADGRGFLAALSLGAKGVQIGTRFIASIECQASDNYKQAIIKAKDRDTVVTGLSTGHPVRIIRNKLAREFEKLEKQEASIEEIEKLGSGKLRLAVVDGDVENGSVMAGQISGLVKDIKPVKEIINDIISQAKKTLENLNALGA</sequence>
<keyword evidence="1" id="KW-0285">Flavoprotein</keyword>
<keyword evidence="3" id="KW-0560">Oxidoreductase</keyword>
<dbReference type="Gene3D" id="3.20.20.70">
    <property type="entry name" value="Aldolase class I"/>
    <property type="match status" value="1"/>
</dbReference>
<evidence type="ECO:0000256" key="2">
    <source>
        <dbReference type="ARBA" id="ARBA00022643"/>
    </source>
</evidence>
<dbReference type="InterPro" id="IPR013785">
    <property type="entry name" value="Aldolase_TIM"/>
</dbReference>
<dbReference type="InterPro" id="IPR004136">
    <property type="entry name" value="NMO"/>
</dbReference>
<dbReference type="NCBIfam" id="TIGR03151">
    <property type="entry name" value="enACPred_II"/>
    <property type="match status" value="1"/>
</dbReference>
<dbReference type="CDD" id="cd04730">
    <property type="entry name" value="NPD_like"/>
    <property type="match status" value="1"/>
</dbReference>
<evidence type="ECO:0000313" key="5">
    <source>
        <dbReference type="Proteomes" id="UP000199411"/>
    </source>
</evidence>
<protein>
    <submittedName>
        <fullName evidence="4">Enoyl-[acyl-carrier protein] reductase II</fullName>
    </submittedName>
</protein>
<reference evidence="5" key="1">
    <citation type="submission" date="2016-10" db="EMBL/GenBank/DDBJ databases">
        <authorList>
            <person name="Varghese N."/>
            <person name="Submissions S."/>
        </authorList>
    </citation>
    <scope>NUCLEOTIDE SEQUENCE [LARGE SCALE GENOMIC DNA]</scope>
    <source>
        <strain evidence="5">DSM 8415</strain>
    </source>
</reference>
<evidence type="ECO:0000256" key="3">
    <source>
        <dbReference type="ARBA" id="ARBA00023002"/>
    </source>
</evidence>
<dbReference type="PANTHER" id="PTHR32332:SF20">
    <property type="entry name" value="2-NITROPROPANE DIOXYGENASE-LIKE PROTEIN"/>
    <property type="match status" value="1"/>
</dbReference>
<gene>
    <name evidence="4" type="ORF">SAMN05660835_00497</name>
</gene>
<dbReference type="OrthoDB" id="9778912at2"/>
<dbReference type="GO" id="GO:0018580">
    <property type="term" value="F:nitronate monooxygenase activity"/>
    <property type="evidence" value="ECO:0007669"/>
    <property type="project" value="InterPro"/>
</dbReference>
<accession>A0A1G6JW79</accession>
<evidence type="ECO:0000256" key="1">
    <source>
        <dbReference type="ARBA" id="ARBA00022630"/>
    </source>
</evidence>
<dbReference type="RefSeq" id="WP_092127954.1">
    <property type="nucleotide sequence ID" value="NZ_FMYU01000003.1"/>
</dbReference>
<organism evidence="4 5">
    <name type="scientific">Desulfurella multipotens</name>
    <dbReference type="NCBI Taxonomy" id="79269"/>
    <lineage>
        <taxon>Bacteria</taxon>
        <taxon>Pseudomonadati</taxon>
        <taxon>Campylobacterota</taxon>
        <taxon>Desulfurellia</taxon>
        <taxon>Desulfurellales</taxon>
        <taxon>Desulfurellaceae</taxon>
        <taxon>Desulfurella</taxon>
    </lineage>
</organism>
<dbReference type="SUPFAM" id="SSF51412">
    <property type="entry name" value="Inosine monophosphate dehydrogenase (IMPDH)"/>
    <property type="match status" value="1"/>
</dbReference>
<dbReference type="EMBL" id="FMYU01000003">
    <property type="protein sequence ID" value="SDC23029.1"/>
    <property type="molecule type" value="Genomic_DNA"/>
</dbReference>
<dbReference type="PANTHER" id="PTHR32332">
    <property type="entry name" value="2-NITROPROPANE DIOXYGENASE"/>
    <property type="match status" value="1"/>
</dbReference>